<evidence type="ECO:0000313" key="1">
    <source>
        <dbReference type="EMBL" id="MBD7911435.1"/>
    </source>
</evidence>
<dbReference type="RefSeq" id="WP_185966861.1">
    <property type="nucleotide sequence ID" value="NZ_JACSRA010000011.1"/>
</dbReference>
<proteinExistence type="predicted"/>
<sequence>MIDKNRICNNLKYIESMNQYSASPNLDEYWNEIVEMLSGDLEETRKLS</sequence>
<dbReference type="Proteomes" id="UP000627781">
    <property type="component" value="Unassembled WGS sequence"/>
</dbReference>
<evidence type="ECO:0000313" key="2">
    <source>
        <dbReference type="Proteomes" id="UP000627781"/>
    </source>
</evidence>
<reference evidence="1 2" key="1">
    <citation type="submission" date="2020-08" db="EMBL/GenBank/DDBJ databases">
        <title>A Genomic Blueprint of the Chicken Gut Microbiome.</title>
        <authorList>
            <person name="Gilroy R."/>
            <person name="Ravi A."/>
            <person name="Getino M."/>
            <person name="Pursley I."/>
            <person name="Horton D.L."/>
            <person name="Alikhan N.-F."/>
            <person name="Baker D."/>
            <person name="Gharbi K."/>
            <person name="Hall N."/>
            <person name="Watson M."/>
            <person name="Adriaenssens E.M."/>
            <person name="Foster-Nyarko E."/>
            <person name="Jarju S."/>
            <person name="Secka A."/>
            <person name="Antonio M."/>
            <person name="Oren A."/>
            <person name="Chaudhuri R."/>
            <person name="La Ragione R.M."/>
            <person name="Hildebrand F."/>
            <person name="Pallen M.J."/>
        </authorList>
    </citation>
    <scope>NUCLEOTIDE SEQUENCE [LARGE SCALE GENOMIC DNA]</scope>
    <source>
        <strain evidence="1 2">Sa3CVN1</strain>
    </source>
</reference>
<organism evidence="1 2">
    <name type="scientific">Clostridium cibarium</name>
    <dbReference type="NCBI Taxonomy" id="2762247"/>
    <lineage>
        <taxon>Bacteria</taxon>
        <taxon>Bacillati</taxon>
        <taxon>Bacillota</taxon>
        <taxon>Clostridia</taxon>
        <taxon>Eubacteriales</taxon>
        <taxon>Clostridiaceae</taxon>
        <taxon>Clostridium</taxon>
    </lineage>
</organism>
<comment type="caution">
    <text evidence="1">The sequence shown here is derived from an EMBL/GenBank/DDBJ whole genome shotgun (WGS) entry which is preliminary data.</text>
</comment>
<accession>A0ABR8PTD7</accession>
<gene>
    <name evidence="1" type="ORF">H9661_08710</name>
</gene>
<dbReference type="EMBL" id="JACSRA010000011">
    <property type="protein sequence ID" value="MBD7911435.1"/>
    <property type="molecule type" value="Genomic_DNA"/>
</dbReference>
<protein>
    <submittedName>
        <fullName evidence="1">Uncharacterized protein</fullName>
    </submittedName>
</protein>
<keyword evidence="2" id="KW-1185">Reference proteome</keyword>
<name>A0ABR8PTD7_9CLOT</name>